<dbReference type="RefSeq" id="WP_120239224.1">
    <property type="nucleotide sequence ID" value="NZ_RAPQ01000008.1"/>
</dbReference>
<evidence type="ECO:0000313" key="3">
    <source>
        <dbReference type="Proteomes" id="UP000284531"/>
    </source>
</evidence>
<evidence type="ECO:0000256" key="1">
    <source>
        <dbReference type="SAM" id="MobiDB-lite"/>
    </source>
</evidence>
<comment type="caution">
    <text evidence="2">The sequence shown here is derived from an EMBL/GenBank/DDBJ whole genome shotgun (WGS) entry which is preliminary data.</text>
</comment>
<sequence>MLKRKITILSAILLLTTGLGFGMAIGYKYGKNQIPAQQTNIEIKDIKTKKGGFIEIDTKTDQDQDNKKDESKKKGLFQNLFN</sequence>
<keyword evidence="3" id="KW-1185">Reference proteome</keyword>
<name>A0A419X9K4_9BACT</name>
<reference evidence="2 3" key="1">
    <citation type="submission" date="2018-09" db="EMBL/GenBank/DDBJ databases">
        <title>Genomic Encyclopedia of Archaeal and Bacterial Type Strains, Phase II (KMG-II): from individual species to whole genera.</title>
        <authorList>
            <person name="Goeker M."/>
        </authorList>
    </citation>
    <scope>NUCLEOTIDE SEQUENCE [LARGE SCALE GENOMIC DNA]</scope>
    <source>
        <strain evidence="2 3">DSM 21950</strain>
    </source>
</reference>
<evidence type="ECO:0000313" key="2">
    <source>
        <dbReference type="EMBL" id="RKE04448.1"/>
    </source>
</evidence>
<dbReference type="Proteomes" id="UP000284531">
    <property type="component" value="Unassembled WGS sequence"/>
</dbReference>
<proteinExistence type="predicted"/>
<accession>A0A419X9K4</accession>
<feature type="region of interest" description="Disordered" evidence="1">
    <location>
        <begin position="59"/>
        <end position="82"/>
    </location>
</feature>
<dbReference type="AlphaFoldDB" id="A0A419X9K4"/>
<protein>
    <submittedName>
        <fullName evidence="2">Uncharacterized protein</fullName>
    </submittedName>
</protein>
<dbReference type="EMBL" id="RAPQ01000008">
    <property type="protein sequence ID" value="RKE04448.1"/>
    <property type="molecule type" value="Genomic_DNA"/>
</dbReference>
<organism evidence="2 3">
    <name type="scientific">Marinifilum flexuosum</name>
    <dbReference type="NCBI Taxonomy" id="1117708"/>
    <lineage>
        <taxon>Bacteria</taxon>
        <taxon>Pseudomonadati</taxon>
        <taxon>Bacteroidota</taxon>
        <taxon>Bacteroidia</taxon>
        <taxon>Marinilabiliales</taxon>
        <taxon>Marinifilaceae</taxon>
    </lineage>
</organism>
<dbReference type="OrthoDB" id="9939756at2"/>
<feature type="compositionally biased region" description="Basic and acidic residues" evidence="1">
    <location>
        <begin position="59"/>
        <end position="73"/>
    </location>
</feature>
<gene>
    <name evidence="2" type="ORF">BXY64_1468</name>
</gene>